<gene>
    <name evidence="1" type="ORF">C4B59_03460</name>
</gene>
<accession>A0AC61L5A5</accession>
<dbReference type="EMBL" id="PQXF01000004">
    <property type="protein sequence ID" value="PXF61619.1"/>
    <property type="molecule type" value="Genomic_DNA"/>
</dbReference>
<sequence>MTGIIDIEAIDLEEETKQLTSPRRPHDMVFVGDSLLRAVLCEGEGKWYIHDYDEFFLHYSGGVVVIESDESTIELGPGTGVLVPAGVRHRTNCRKSAIFLVFRHRATACMLA</sequence>
<proteinExistence type="predicted"/>
<organism evidence="1 2">
    <name type="scientific">Candidatus Methanogaster sp</name>
    <dbReference type="NCBI Taxonomy" id="3386292"/>
    <lineage>
        <taxon>Archaea</taxon>
        <taxon>Methanobacteriati</taxon>
        <taxon>Methanobacteriota</taxon>
        <taxon>Stenosarchaea group</taxon>
        <taxon>Methanomicrobia</taxon>
        <taxon>Methanosarcinales</taxon>
        <taxon>ANME-2 cluster</taxon>
        <taxon>Candidatus Methanogasteraceae</taxon>
        <taxon>Candidatus Methanogaster</taxon>
    </lineage>
</organism>
<evidence type="ECO:0000313" key="2">
    <source>
        <dbReference type="Proteomes" id="UP000248329"/>
    </source>
</evidence>
<dbReference type="Proteomes" id="UP000248329">
    <property type="component" value="Unassembled WGS sequence"/>
</dbReference>
<protein>
    <submittedName>
        <fullName evidence="1">Uncharacterized protein</fullName>
    </submittedName>
</protein>
<evidence type="ECO:0000313" key="1">
    <source>
        <dbReference type="EMBL" id="PXF61619.1"/>
    </source>
</evidence>
<comment type="caution">
    <text evidence="1">The sequence shown here is derived from an EMBL/GenBank/DDBJ whole genome shotgun (WGS) entry which is preliminary data.</text>
</comment>
<reference evidence="1" key="1">
    <citation type="submission" date="2018-01" db="EMBL/GenBank/DDBJ databases">
        <authorList>
            <person name="Krukenberg V."/>
        </authorList>
    </citation>
    <scope>NUCLEOTIDE SEQUENCE</scope>
    <source>
        <strain evidence="1">E20ANME2</strain>
    </source>
</reference>
<name>A0AC61L5A5_9EURY</name>